<proteinExistence type="predicted"/>
<dbReference type="PROSITE" id="PS51352">
    <property type="entry name" value="THIOREDOXIN_2"/>
    <property type="match status" value="1"/>
</dbReference>
<feature type="chain" id="PRO_5024363873" evidence="1">
    <location>
        <begin position="39"/>
        <end position="361"/>
    </location>
</feature>
<sequence>MMTVCWFRGSQTNAFNRLSAFALAIALILGGWSALASAAPAEFDDGAIYQVRHPEWFKESFLDLRDDAEEAADAGKLGLFIFFSTQGCSYCHLFIEQSLNDPQIAARLKQSFDSFGLEIFSDAELTDFSGTRTRVKTFALDQGVQFAPTLLFYDTAGKRLLRLTGYYPPERFRQVLDYLIDGHVRRQSLSAYLAETATNAATADASAGLLPDALFSPPPYALDRSRLPAERPLLVLFEGADCTRCAHFHQTVLKDMPTRTRLSAFDLVRLDAGDAQTPVLTPDGARVTPRDWYRSLGFTELPALVFFDESGQALIATDALVLNSRMNNLIGYVTERAYERGWNYQRYARSQGQKRFQNASE</sequence>
<organism evidence="3 4">
    <name type="scientific">Thiohalocapsa marina</name>
    <dbReference type="NCBI Taxonomy" id="424902"/>
    <lineage>
        <taxon>Bacteria</taxon>
        <taxon>Pseudomonadati</taxon>
        <taxon>Pseudomonadota</taxon>
        <taxon>Gammaproteobacteria</taxon>
        <taxon>Chromatiales</taxon>
        <taxon>Chromatiaceae</taxon>
        <taxon>Thiohalocapsa</taxon>
    </lineage>
</organism>
<evidence type="ECO:0000313" key="4">
    <source>
        <dbReference type="Proteomes" id="UP000322981"/>
    </source>
</evidence>
<evidence type="ECO:0000313" key="3">
    <source>
        <dbReference type="EMBL" id="KAA6183048.1"/>
    </source>
</evidence>
<gene>
    <name evidence="3" type="ORF">F2Q65_16630</name>
</gene>
<reference evidence="3 4" key="1">
    <citation type="submission" date="2019-09" db="EMBL/GenBank/DDBJ databases">
        <title>Whole-genome sequence of the purple sulfur bacterium Thiohalocapsa marina DSM 19078.</title>
        <authorList>
            <person name="Kyndt J.A."/>
            <person name="Meyer T.E."/>
        </authorList>
    </citation>
    <scope>NUCLEOTIDE SEQUENCE [LARGE SCALE GENOMIC DNA]</scope>
    <source>
        <strain evidence="3 4">DSM 19078</strain>
    </source>
</reference>
<dbReference type="AlphaFoldDB" id="A0A5M8FDU0"/>
<feature type="signal peptide" evidence="1">
    <location>
        <begin position="1"/>
        <end position="38"/>
    </location>
</feature>
<keyword evidence="1" id="KW-0732">Signal</keyword>
<dbReference type="InterPro" id="IPR012336">
    <property type="entry name" value="Thioredoxin-like_fold"/>
</dbReference>
<accession>A0A5M8FDU0</accession>
<dbReference type="Gene3D" id="3.40.30.10">
    <property type="entry name" value="Glutaredoxin"/>
    <property type="match status" value="2"/>
</dbReference>
<feature type="domain" description="Thioredoxin" evidence="2">
    <location>
        <begin position="28"/>
        <end position="181"/>
    </location>
</feature>
<dbReference type="EMBL" id="VWXX01000037">
    <property type="protein sequence ID" value="KAA6183048.1"/>
    <property type="molecule type" value="Genomic_DNA"/>
</dbReference>
<keyword evidence="4" id="KW-1185">Reference proteome</keyword>
<comment type="caution">
    <text evidence="3">The sequence shown here is derived from an EMBL/GenBank/DDBJ whole genome shotgun (WGS) entry which is preliminary data.</text>
</comment>
<dbReference type="Proteomes" id="UP000322981">
    <property type="component" value="Unassembled WGS sequence"/>
</dbReference>
<dbReference type="Pfam" id="PF13098">
    <property type="entry name" value="Thioredoxin_2"/>
    <property type="match status" value="1"/>
</dbReference>
<protein>
    <submittedName>
        <fullName evidence="3">Thioredoxin fold domain-containing protein</fullName>
    </submittedName>
</protein>
<dbReference type="SUPFAM" id="SSF52833">
    <property type="entry name" value="Thioredoxin-like"/>
    <property type="match status" value="1"/>
</dbReference>
<dbReference type="OrthoDB" id="9791630at2"/>
<evidence type="ECO:0000259" key="2">
    <source>
        <dbReference type="PROSITE" id="PS51352"/>
    </source>
</evidence>
<evidence type="ECO:0000256" key="1">
    <source>
        <dbReference type="SAM" id="SignalP"/>
    </source>
</evidence>
<dbReference type="InterPro" id="IPR036249">
    <property type="entry name" value="Thioredoxin-like_sf"/>
</dbReference>
<dbReference type="InterPro" id="IPR013766">
    <property type="entry name" value="Thioredoxin_domain"/>
</dbReference>
<name>A0A5M8FDU0_9GAMM</name>